<evidence type="ECO:0000256" key="20">
    <source>
        <dbReference type="RuleBase" id="RU004241"/>
    </source>
</evidence>
<evidence type="ECO:0000256" key="22">
    <source>
        <dbReference type="SAM" id="SignalP"/>
    </source>
</evidence>
<feature type="disulfide bond" evidence="19">
    <location>
        <begin position="518"/>
        <end position="549"/>
    </location>
</feature>
<evidence type="ECO:0000256" key="17">
    <source>
        <dbReference type="PIRSR" id="PIRSR600823-3"/>
    </source>
</evidence>
<keyword evidence="10" id="KW-0560">Oxidoreductase</keyword>
<feature type="chain" id="PRO_5019513601" description="peroxidase" evidence="22">
    <location>
        <begin position="21"/>
        <end position="645"/>
    </location>
</feature>
<proteinExistence type="inferred from homology"/>
<dbReference type="STRING" id="3818.A0A444X9R4"/>
<evidence type="ECO:0000256" key="8">
    <source>
        <dbReference type="ARBA" id="ARBA00022729"/>
    </source>
</evidence>
<evidence type="ECO:0000256" key="9">
    <source>
        <dbReference type="ARBA" id="ARBA00022837"/>
    </source>
</evidence>
<keyword evidence="4" id="KW-0964">Secreted</keyword>
<feature type="active site" description="Proton acceptor" evidence="15">
    <location>
        <position position="386"/>
    </location>
</feature>
<dbReference type="SUPFAM" id="SSF48113">
    <property type="entry name" value="Heme-dependent peroxidases"/>
    <property type="match status" value="2"/>
</dbReference>
<dbReference type="Gene3D" id="1.10.520.10">
    <property type="match status" value="2"/>
</dbReference>
<comment type="cofactor">
    <cofactor evidence="17">
        <name>heme b</name>
        <dbReference type="ChEBI" id="CHEBI:60344"/>
    </cofactor>
    <text evidence="17">Binds 1 heme b (iron(II)-protoporphyrin IX) group per subunit.</text>
</comment>
<dbReference type="InterPro" id="IPR000823">
    <property type="entry name" value="Peroxidase_pln"/>
</dbReference>
<comment type="similarity">
    <text evidence="20">Belongs to the peroxidase family.</text>
</comment>
<dbReference type="InterPro" id="IPR010255">
    <property type="entry name" value="Haem_peroxidase_sf"/>
</dbReference>
<evidence type="ECO:0000256" key="5">
    <source>
        <dbReference type="ARBA" id="ARBA00022559"/>
    </source>
</evidence>
<evidence type="ECO:0000256" key="14">
    <source>
        <dbReference type="ARBA" id="ARBA00023324"/>
    </source>
</evidence>
<evidence type="ECO:0000256" key="12">
    <source>
        <dbReference type="ARBA" id="ARBA00023157"/>
    </source>
</evidence>
<evidence type="ECO:0000256" key="15">
    <source>
        <dbReference type="PIRSR" id="PIRSR600823-1"/>
    </source>
</evidence>
<dbReference type="GO" id="GO:0006979">
    <property type="term" value="P:response to oxidative stress"/>
    <property type="evidence" value="ECO:0007669"/>
    <property type="project" value="InterPro"/>
</dbReference>
<dbReference type="EC" id="1.11.1.7" evidence="3"/>
<dbReference type="GO" id="GO:0020037">
    <property type="term" value="F:heme binding"/>
    <property type="evidence" value="ECO:0007669"/>
    <property type="project" value="InterPro"/>
</dbReference>
<dbReference type="PROSITE" id="PS00436">
    <property type="entry name" value="PEROXIDASE_2"/>
    <property type="match status" value="2"/>
</dbReference>
<reference evidence="24 25" key="1">
    <citation type="submission" date="2019-01" db="EMBL/GenBank/DDBJ databases">
        <title>Sequencing of cultivated peanut Arachis hypogaea provides insights into genome evolution and oil improvement.</title>
        <authorList>
            <person name="Chen X."/>
        </authorList>
    </citation>
    <scope>NUCLEOTIDE SEQUENCE [LARGE SCALE GENOMIC DNA]</scope>
    <source>
        <strain evidence="25">cv. Fuhuasheng</strain>
        <tissue evidence="24">Leaves</tissue>
    </source>
</reference>
<keyword evidence="11 17" id="KW-0408">Iron</keyword>
<feature type="binding site" evidence="17">
    <location>
        <position position="565"/>
    </location>
    <ligand>
        <name>Ca(2+)</name>
        <dbReference type="ChEBI" id="CHEBI:29108"/>
        <label>2</label>
    </ligand>
</feature>
<evidence type="ECO:0000259" key="23">
    <source>
        <dbReference type="PROSITE" id="PS50873"/>
    </source>
</evidence>
<feature type="domain" description="Plant heme peroxidase family profile" evidence="23">
    <location>
        <begin position="21"/>
        <end position="320"/>
    </location>
</feature>
<comment type="cofactor">
    <cofactor evidence="17">
        <name>Ca(2+)</name>
        <dbReference type="ChEBI" id="CHEBI:29108"/>
    </cofactor>
    <text evidence="17">Binds 2 calcium ions per subunit.</text>
</comment>
<evidence type="ECO:0000313" key="25">
    <source>
        <dbReference type="Proteomes" id="UP000289738"/>
    </source>
</evidence>
<organism evidence="24 25">
    <name type="scientific">Arachis hypogaea</name>
    <name type="common">Peanut</name>
    <dbReference type="NCBI Taxonomy" id="3818"/>
    <lineage>
        <taxon>Eukaryota</taxon>
        <taxon>Viridiplantae</taxon>
        <taxon>Streptophyta</taxon>
        <taxon>Embryophyta</taxon>
        <taxon>Tracheophyta</taxon>
        <taxon>Spermatophyta</taxon>
        <taxon>Magnoliopsida</taxon>
        <taxon>eudicotyledons</taxon>
        <taxon>Gunneridae</taxon>
        <taxon>Pentapetalae</taxon>
        <taxon>rosids</taxon>
        <taxon>fabids</taxon>
        <taxon>Fabales</taxon>
        <taxon>Fabaceae</taxon>
        <taxon>Papilionoideae</taxon>
        <taxon>50 kb inversion clade</taxon>
        <taxon>dalbergioids sensu lato</taxon>
        <taxon>Dalbergieae</taxon>
        <taxon>Pterocarpus clade</taxon>
        <taxon>Arachis</taxon>
    </lineage>
</organism>
<keyword evidence="13" id="KW-0325">Glycoprotein</keyword>
<dbReference type="FunFam" id="1.10.520.10:FF:000001">
    <property type="entry name" value="Peroxidase"/>
    <property type="match status" value="1"/>
</dbReference>
<dbReference type="EMBL" id="SDMP01000020">
    <property type="protein sequence ID" value="RYQ86437.1"/>
    <property type="molecule type" value="Genomic_DNA"/>
</dbReference>
<dbReference type="PROSITE" id="PS50873">
    <property type="entry name" value="PEROXIDASE_4"/>
    <property type="match status" value="2"/>
</dbReference>
<evidence type="ECO:0000256" key="16">
    <source>
        <dbReference type="PIRSR" id="PIRSR600823-2"/>
    </source>
</evidence>
<keyword evidence="25" id="KW-1185">Reference proteome</keyword>
<dbReference type="PANTHER" id="PTHR31517:SF59">
    <property type="entry name" value="PEROXIDASE"/>
    <property type="match status" value="1"/>
</dbReference>
<accession>A0A444X9R4</accession>
<evidence type="ECO:0000256" key="18">
    <source>
        <dbReference type="PIRSR" id="PIRSR600823-4"/>
    </source>
</evidence>
<dbReference type="Pfam" id="PF00141">
    <property type="entry name" value="peroxidase"/>
    <property type="match status" value="2"/>
</dbReference>
<keyword evidence="12 19" id="KW-1015">Disulfide bond</keyword>
<dbReference type="CDD" id="cd00693">
    <property type="entry name" value="secretory_peroxidase"/>
    <property type="match status" value="2"/>
</dbReference>
<feature type="disulfide bond" evidence="19">
    <location>
        <begin position="388"/>
        <end position="393"/>
    </location>
</feature>
<comment type="function">
    <text evidence="2">Removal of H(2)O(2), oxidation of toxic reductants, biosynthesis and degradation of lignin, suberization, auxin catabolism, response to environmental stresses such as wounding, pathogen attack and oxidative stress. These functions might be dependent on each isozyme/isoform in each plant tissue.</text>
</comment>
<dbReference type="PRINTS" id="PR00461">
    <property type="entry name" value="PLPEROXIDASE"/>
</dbReference>
<dbReference type="PRINTS" id="PR00458">
    <property type="entry name" value="PEROXIDASE"/>
</dbReference>
<feature type="domain" description="Plant heme peroxidase family profile" evidence="23">
    <location>
        <begin position="345"/>
        <end position="645"/>
    </location>
</feature>
<feature type="signal peptide" evidence="22">
    <location>
        <begin position="1"/>
        <end position="20"/>
    </location>
</feature>
<protein>
    <recommendedName>
        <fullName evidence="3">peroxidase</fullName>
        <ecNumber evidence="3">1.11.1.7</ecNumber>
    </recommendedName>
</protein>
<dbReference type="Proteomes" id="UP000289738">
    <property type="component" value="Chromosome B10"/>
</dbReference>
<evidence type="ECO:0000256" key="13">
    <source>
        <dbReference type="ARBA" id="ARBA00023180"/>
    </source>
</evidence>
<feature type="binding site" evidence="17">
    <location>
        <position position="408"/>
    </location>
    <ligand>
        <name>Ca(2+)</name>
        <dbReference type="ChEBI" id="CHEBI:29108"/>
        <label>1</label>
    </ligand>
</feature>
<sequence length="645" mass="70531">MNSTTLIIITLFCVFPLVLGELRLGFYSFSCPRAEAIVRDVVQRRFNTDKSITAALLRMHFHDCFIRGCDASLLLDPTENRTSEKDAGLNQSVRGFDIIDEAKSALEQACPSTVSCADIISLATRDAVALAGGPSYNLGTGRRDGLVSDPREVKLPLPSMSVFEALHFFTARGFTLYEMVTLVGGGHSLGSTHCSNFRNRLSSFRGSLDPTMDPNMDAALGKVCGSAKQPATTDPSVYLDQITPLAFDNRFFNQILAKRGILNLDQQLALDPLSSDLVSGFAADGESLSQSFASAMIKMSSINVTLGNEGEIRRNCRAHRTTLKMKITILIIITSCCVFPFVFANLRLGFYGVSCPKAEAIVRDVVQRHFNKDRSITAALLRMHFHDCFVRGCDASLLIDPTGNRSSEKDAVPNRTVRGYDVIDDAKSILERACPETVSCADIISLATRDAVALAGGPSYNVPTGRRDGLVSNPKEVRLPSPTLSVSEAMQSFAAKGFSLIEMVTLVGGGHSVGVAHCSMFRERLSSFRGGSVDPTMDPDLDARLVQLCGSSNRPATNDPTVFLDLNTPFAFDNRFCNQILERRGILHFDQQLAMDESSRDMVSRFATDGDILFQNFANAMIKLSAVNVWLDNEGEIRRNCRAFN</sequence>
<comment type="catalytic activity">
    <reaction evidence="1">
        <text>2 a phenolic donor + H2O2 = 2 a phenolic radical donor + 2 H2O</text>
        <dbReference type="Rhea" id="RHEA:56136"/>
        <dbReference type="ChEBI" id="CHEBI:15377"/>
        <dbReference type="ChEBI" id="CHEBI:16240"/>
        <dbReference type="ChEBI" id="CHEBI:139520"/>
        <dbReference type="ChEBI" id="CHEBI:139521"/>
        <dbReference type="EC" id="1.11.1.7"/>
    </reaction>
</comment>
<evidence type="ECO:0000256" key="7">
    <source>
        <dbReference type="ARBA" id="ARBA00022723"/>
    </source>
</evidence>
<feature type="binding site" evidence="17">
    <location>
        <position position="394"/>
    </location>
    <ligand>
        <name>Ca(2+)</name>
        <dbReference type="ChEBI" id="CHEBI:29108"/>
        <label>1</label>
    </ligand>
</feature>
<feature type="site" description="Transition state stabilizer" evidence="18">
    <location>
        <position position="382"/>
    </location>
</feature>
<feature type="binding site" evidence="17">
    <location>
        <position position="396"/>
    </location>
    <ligand>
        <name>Ca(2+)</name>
        <dbReference type="ChEBI" id="CHEBI:29108"/>
        <label>1</label>
    </ligand>
</feature>
<evidence type="ECO:0000256" key="3">
    <source>
        <dbReference type="ARBA" id="ARBA00012313"/>
    </source>
</evidence>
<gene>
    <name evidence="24" type="ORF">Ahy_B10g106109</name>
</gene>
<feature type="binding site" evidence="17">
    <location>
        <position position="390"/>
    </location>
    <ligand>
        <name>Ca(2+)</name>
        <dbReference type="ChEBI" id="CHEBI:29108"/>
        <label>1</label>
    </ligand>
</feature>
<dbReference type="InterPro" id="IPR002016">
    <property type="entry name" value="Haem_peroxidase"/>
</dbReference>
<evidence type="ECO:0000256" key="1">
    <source>
        <dbReference type="ARBA" id="ARBA00000189"/>
    </source>
</evidence>
<evidence type="ECO:0000313" key="24">
    <source>
        <dbReference type="EMBL" id="RYQ86437.1"/>
    </source>
</evidence>
<keyword evidence="9 17" id="KW-0106">Calcium</keyword>
<dbReference type="InterPro" id="IPR033905">
    <property type="entry name" value="Secretory_peroxidase"/>
</dbReference>
<dbReference type="GO" id="GO:0042744">
    <property type="term" value="P:hydrogen peroxide catabolic process"/>
    <property type="evidence" value="ECO:0007669"/>
    <property type="project" value="UniProtKB-KW"/>
</dbReference>
<keyword evidence="8 22" id="KW-0732">Signal</keyword>
<evidence type="ECO:0000256" key="10">
    <source>
        <dbReference type="ARBA" id="ARBA00023002"/>
    </source>
</evidence>
<feature type="binding site" description="axial binding residue" evidence="17">
    <location>
        <position position="511"/>
    </location>
    <ligand>
        <name>heme b</name>
        <dbReference type="ChEBI" id="CHEBI:60344"/>
    </ligand>
    <ligandPart>
        <name>Fe</name>
        <dbReference type="ChEBI" id="CHEBI:18248"/>
    </ligandPart>
</feature>
<evidence type="ECO:0000256" key="11">
    <source>
        <dbReference type="ARBA" id="ARBA00023004"/>
    </source>
</evidence>
<dbReference type="FunFam" id="1.10.420.10:FF:000007">
    <property type="entry name" value="Peroxidase"/>
    <property type="match status" value="1"/>
</dbReference>
<dbReference type="PANTHER" id="PTHR31517">
    <property type="match status" value="1"/>
</dbReference>
<comment type="caution">
    <text evidence="24">The sequence shown here is derived from an EMBL/GenBank/DDBJ whole genome shotgun (WGS) entry which is preliminary data.</text>
</comment>
<keyword evidence="6" id="KW-0349">Heme</keyword>
<evidence type="ECO:0000256" key="4">
    <source>
        <dbReference type="ARBA" id="ARBA00022525"/>
    </source>
</evidence>
<feature type="transmembrane region" description="Helical" evidence="21">
    <location>
        <begin position="327"/>
        <end position="348"/>
    </location>
</feature>
<keyword evidence="7 17" id="KW-0479">Metal-binding</keyword>
<evidence type="ECO:0000256" key="21">
    <source>
        <dbReference type="SAM" id="Phobius"/>
    </source>
</evidence>
<dbReference type="FunFam" id="1.10.420.10:FF:000001">
    <property type="entry name" value="Peroxidase"/>
    <property type="match status" value="1"/>
</dbReference>
<feature type="binding site" evidence="17">
    <location>
        <position position="392"/>
    </location>
    <ligand>
        <name>Ca(2+)</name>
        <dbReference type="ChEBI" id="CHEBI:29108"/>
        <label>1</label>
    </ligand>
</feature>
<dbReference type="FunFam" id="1.10.520.10:FF:000008">
    <property type="entry name" value="Peroxidase"/>
    <property type="match status" value="1"/>
</dbReference>
<evidence type="ECO:0000256" key="19">
    <source>
        <dbReference type="PIRSR" id="PIRSR600823-5"/>
    </source>
</evidence>
<feature type="binding site" evidence="16">
    <location>
        <position position="480"/>
    </location>
    <ligand>
        <name>substrate</name>
    </ligand>
</feature>
<evidence type="ECO:0000256" key="6">
    <source>
        <dbReference type="ARBA" id="ARBA00022617"/>
    </source>
</evidence>
<feature type="binding site" evidence="17">
    <location>
        <position position="573"/>
    </location>
    <ligand>
        <name>Ca(2+)</name>
        <dbReference type="ChEBI" id="CHEBI:29108"/>
        <label>2</label>
    </ligand>
</feature>
<feature type="disulfide bond" evidence="19">
    <location>
        <begin position="355"/>
        <end position="434"/>
    </location>
</feature>
<evidence type="ECO:0000256" key="2">
    <source>
        <dbReference type="ARBA" id="ARBA00002322"/>
    </source>
</evidence>
<dbReference type="GO" id="GO:0140825">
    <property type="term" value="F:lactoperoxidase activity"/>
    <property type="evidence" value="ECO:0007669"/>
    <property type="project" value="UniProtKB-EC"/>
</dbReference>
<dbReference type="Gene3D" id="1.10.420.10">
    <property type="entry name" value="Peroxidase, domain 2"/>
    <property type="match status" value="2"/>
</dbReference>
<feature type="disulfide bond" evidence="19">
    <location>
        <begin position="440"/>
        <end position="641"/>
    </location>
</feature>
<feature type="binding site" evidence="17">
    <location>
        <position position="387"/>
    </location>
    <ligand>
        <name>Ca(2+)</name>
        <dbReference type="ChEBI" id="CHEBI:29108"/>
        <label>1</label>
    </ligand>
</feature>
<keyword evidence="14" id="KW-0376">Hydrogen peroxide</keyword>
<keyword evidence="21" id="KW-1133">Transmembrane helix</keyword>
<keyword evidence="5" id="KW-0575">Peroxidase</keyword>
<keyword evidence="21" id="KW-0812">Transmembrane</keyword>
<dbReference type="AlphaFoldDB" id="A0A444X9R4"/>
<feature type="binding site" evidence="17">
    <location>
        <position position="568"/>
    </location>
    <ligand>
        <name>Ca(2+)</name>
        <dbReference type="ChEBI" id="CHEBI:29108"/>
        <label>2</label>
    </ligand>
</feature>
<dbReference type="InterPro" id="IPR019794">
    <property type="entry name" value="Peroxidases_AS"/>
</dbReference>
<dbReference type="GO" id="GO:0046872">
    <property type="term" value="F:metal ion binding"/>
    <property type="evidence" value="ECO:0007669"/>
    <property type="project" value="UniProtKB-KW"/>
</dbReference>
<keyword evidence="21" id="KW-0472">Membrane</keyword>
<name>A0A444X9R4_ARAHY</name>